<dbReference type="AlphaFoldDB" id="A0A059FIF5"/>
<dbReference type="STRING" id="1280952.HJA_03801"/>
<dbReference type="PANTHER" id="PTHR11203:SF37">
    <property type="entry name" value="INTEGRATOR COMPLEX SUBUNIT 11"/>
    <property type="match status" value="1"/>
</dbReference>
<dbReference type="Gene3D" id="3.40.50.10890">
    <property type="match status" value="1"/>
</dbReference>
<dbReference type="InterPro" id="IPR022712">
    <property type="entry name" value="Beta_Casp"/>
</dbReference>
<gene>
    <name evidence="5" type="ORF">HJA_03801</name>
</gene>
<sequence>MKLTFHGAAGEVTGSAYLVEADGVRFLVDCGMFQGGREADEKNRRAFPFDPASLDFVVLTHAHIDHSGLLPKLCRDGFSGPIHTSTATTELLEIMLKDSAHIHERDAERANRSNGKVRRKQRGQVTPLYTIEDADTAISQTVGHEYDEAFSPAENVRIRLRDAGHILGSAILEIWVIEAGIERKLVFSGDLGQPGRPIIRDPQKVETADYLVIESTYGDRDHKALEPSLYDLLEIARHTLEEKRGNLIIPAFALGRSQELIYYFQHLTCQGHLKNLNIFLDSPMAQAVTRLTMRHLDLFDAEARKLANWHAAGKSSVLLKFTESVEDSMSLNLIRSGAIILSASGMCTAGRILHHLRHGLPKPQNTVLIAGYQASGTLGRRLVEGASNVNIFGDRVPVNADIRSISGFSAHADRTALLGWADGFRECPKRTFITHGEPAAAEAMRRSLGGKWESGVCVPDPGETFDLV</sequence>
<dbReference type="SMART" id="SM01027">
    <property type="entry name" value="Beta-Casp"/>
    <property type="match status" value="1"/>
</dbReference>
<dbReference type="CDD" id="cd16295">
    <property type="entry name" value="TTHA0252-CPSF-like_MBL-fold"/>
    <property type="match status" value="1"/>
</dbReference>
<dbReference type="GO" id="GO:0016787">
    <property type="term" value="F:hydrolase activity"/>
    <property type="evidence" value="ECO:0007669"/>
    <property type="project" value="UniProtKB-KW"/>
</dbReference>
<dbReference type="InterPro" id="IPR036866">
    <property type="entry name" value="RibonucZ/Hydroxyglut_hydro"/>
</dbReference>
<name>A0A059FIF5_9PROT</name>
<keyword evidence="6" id="KW-1185">Reference proteome</keyword>
<feature type="region of interest" description="Disordered" evidence="2">
    <location>
        <begin position="103"/>
        <end position="122"/>
    </location>
</feature>
<dbReference type="Proteomes" id="UP000024816">
    <property type="component" value="Unassembled WGS sequence"/>
</dbReference>
<dbReference type="Pfam" id="PF10996">
    <property type="entry name" value="Beta-Casp"/>
    <property type="match status" value="1"/>
</dbReference>
<organism evidence="5 6">
    <name type="scientific">Hyphomonas jannaschiana VP2</name>
    <dbReference type="NCBI Taxonomy" id="1280952"/>
    <lineage>
        <taxon>Bacteria</taxon>
        <taxon>Pseudomonadati</taxon>
        <taxon>Pseudomonadota</taxon>
        <taxon>Alphaproteobacteria</taxon>
        <taxon>Hyphomonadales</taxon>
        <taxon>Hyphomonadaceae</taxon>
        <taxon>Hyphomonas</taxon>
    </lineage>
</organism>
<dbReference type="eggNOG" id="COG1236">
    <property type="taxonomic scope" value="Bacteria"/>
</dbReference>
<dbReference type="OrthoDB" id="9803916at2"/>
<comment type="caution">
    <text evidence="5">The sequence shown here is derived from an EMBL/GenBank/DDBJ whole genome shotgun (WGS) entry which is preliminary data.</text>
</comment>
<evidence type="ECO:0000259" key="4">
    <source>
        <dbReference type="SMART" id="SM01027"/>
    </source>
</evidence>
<feature type="domain" description="Beta-Casp" evidence="4">
    <location>
        <begin position="257"/>
        <end position="382"/>
    </location>
</feature>
<dbReference type="Pfam" id="PF00753">
    <property type="entry name" value="Lactamase_B"/>
    <property type="match status" value="1"/>
</dbReference>
<dbReference type="RefSeq" id="WP_035578409.1">
    <property type="nucleotide sequence ID" value="NZ_ARYJ01000002.1"/>
</dbReference>
<dbReference type="InterPro" id="IPR001279">
    <property type="entry name" value="Metallo-B-lactamas"/>
</dbReference>
<dbReference type="SUPFAM" id="SSF56281">
    <property type="entry name" value="Metallo-hydrolase/oxidoreductase"/>
    <property type="match status" value="1"/>
</dbReference>
<feature type="domain" description="Metallo-beta-lactamase" evidence="3">
    <location>
        <begin position="13"/>
        <end position="252"/>
    </location>
</feature>
<dbReference type="InterPro" id="IPR050698">
    <property type="entry name" value="MBL"/>
</dbReference>
<dbReference type="EMBL" id="ARYJ01000002">
    <property type="protein sequence ID" value="KCZ90321.1"/>
    <property type="molecule type" value="Genomic_DNA"/>
</dbReference>
<evidence type="ECO:0000256" key="2">
    <source>
        <dbReference type="SAM" id="MobiDB-lite"/>
    </source>
</evidence>
<reference evidence="5 6" key="1">
    <citation type="journal article" date="2014" name="Antonie Van Leeuwenhoek">
        <title>Hyphomonas beringensis sp. nov. and Hyphomonas chukchiensis sp. nov., isolated from surface seawater of the Bering Sea and Chukchi Sea.</title>
        <authorList>
            <person name="Li C."/>
            <person name="Lai Q."/>
            <person name="Li G."/>
            <person name="Dong C."/>
            <person name="Wang J."/>
            <person name="Liao Y."/>
            <person name="Shao Z."/>
        </authorList>
    </citation>
    <scope>NUCLEOTIDE SEQUENCE [LARGE SCALE GENOMIC DNA]</scope>
    <source>
        <strain evidence="5 6">VP2</strain>
    </source>
</reference>
<dbReference type="PATRIC" id="fig|1280952.3.peg.758"/>
<protein>
    <submittedName>
        <fullName evidence="5">RNA-metabolising metallo-beta-lactamase</fullName>
    </submittedName>
</protein>
<dbReference type="InterPro" id="IPR011108">
    <property type="entry name" value="RMMBL"/>
</dbReference>
<keyword evidence="1" id="KW-0378">Hydrolase</keyword>
<evidence type="ECO:0000313" key="5">
    <source>
        <dbReference type="EMBL" id="KCZ90321.1"/>
    </source>
</evidence>
<evidence type="ECO:0000256" key="1">
    <source>
        <dbReference type="ARBA" id="ARBA00022801"/>
    </source>
</evidence>
<dbReference type="GO" id="GO:0004521">
    <property type="term" value="F:RNA endonuclease activity"/>
    <property type="evidence" value="ECO:0007669"/>
    <property type="project" value="TreeGrafter"/>
</dbReference>
<accession>A0A059FIF5</accession>
<dbReference type="Gene3D" id="3.60.15.10">
    <property type="entry name" value="Ribonuclease Z/Hydroxyacylglutathione hydrolase-like"/>
    <property type="match status" value="1"/>
</dbReference>
<evidence type="ECO:0000313" key="6">
    <source>
        <dbReference type="Proteomes" id="UP000024816"/>
    </source>
</evidence>
<dbReference type="SMART" id="SM00849">
    <property type="entry name" value="Lactamase_B"/>
    <property type="match status" value="1"/>
</dbReference>
<proteinExistence type="predicted"/>
<dbReference type="Pfam" id="PF07521">
    <property type="entry name" value="RMMBL"/>
    <property type="match status" value="1"/>
</dbReference>
<dbReference type="PANTHER" id="PTHR11203">
    <property type="entry name" value="CLEAVAGE AND POLYADENYLATION SPECIFICITY FACTOR FAMILY MEMBER"/>
    <property type="match status" value="1"/>
</dbReference>
<evidence type="ECO:0000259" key="3">
    <source>
        <dbReference type="SMART" id="SM00849"/>
    </source>
</evidence>